<reference evidence="5 6" key="1">
    <citation type="submission" date="2021-07" db="EMBL/GenBank/DDBJ databases">
        <authorList>
            <person name="Palmer J.M."/>
        </authorList>
    </citation>
    <scope>NUCLEOTIDE SEQUENCE [LARGE SCALE GENOMIC DNA]</scope>
    <source>
        <strain evidence="5 6">AT_MEX2019</strain>
        <tissue evidence="5">Muscle</tissue>
    </source>
</reference>
<feature type="domain" description="Laminin EGF-like" evidence="4">
    <location>
        <begin position="41"/>
        <end position="90"/>
    </location>
</feature>
<dbReference type="CDD" id="cd00055">
    <property type="entry name" value="EGF_Lam"/>
    <property type="match status" value="2"/>
</dbReference>
<dbReference type="PRINTS" id="PR00011">
    <property type="entry name" value="EGFLAMININ"/>
</dbReference>
<dbReference type="InterPro" id="IPR050440">
    <property type="entry name" value="Laminin/Netrin_ECM"/>
</dbReference>
<sequence length="157" mass="17415">SVSLQCDEEGRCQCRVGVTGKKCDTCQAGFHSLGPGGCRPCECNPSGSLDHCSSLDGHCYCKLNVEGQSCNRCKPGFFNMQREHPAGCQTCFCFGHSLACYSSSHYSRIEITSDFFEDQDGWWGEFSGGLEYSLLWKEGEVYLLPLNEEDTGFYRAP</sequence>
<protein>
    <recommendedName>
        <fullName evidence="4">Laminin EGF-like domain-containing protein</fullName>
    </recommendedName>
</protein>
<dbReference type="PANTHER" id="PTHR10574">
    <property type="entry name" value="NETRIN/LAMININ-RELATED"/>
    <property type="match status" value="1"/>
</dbReference>
<evidence type="ECO:0000259" key="4">
    <source>
        <dbReference type="PROSITE" id="PS50027"/>
    </source>
</evidence>
<proteinExistence type="predicted"/>
<evidence type="ECO:0000313" key="6">
    <source>
        <dbReference type="Proteomes" id="UP001345963"/>
    </source>
</evidence>
<gene>
    <name evidence="5" type="ORF">ATANTOWER_001470</name>
</gene>
<evidence type="ECO:0000256" key="3">
    <source>
        <dbReference type="PROSITE-ProRule" id="PRU00460"/>
    </source>
</evidence>
<dbReference type="Gene3D" id="2.10.25.10">
    <property type="entry name" value="Laminin"/>
    <property type="match status" value="2"/>
</dbReference>
<dbReference type="PANTHER" id="PTHR10574:SF240">
    <property type="entry name" value="LAMININ SUBUNIT GAMMA-3"/>
    <property type="match status" value="1"/>
</dbReference>
<dbReference type="PROSITE" id="PS01248">
    <property type="entry name" value="EGF_LAM_1"/>
    <property type="match status" value="2"/>
</dbReference>
<comment type="caution">
    <text evidence="5">The sequence shown here is derived from an EMBL/GenBank/DDBJ whole genome shotgun (WGS) entry which is preliminary data.</text>
</comment>
<dbReference type="PROSITE" id="PS50027">
    <property type="entry name" value="EGF_LAM_2"/>
    <property type="match status" value="2"/>
</dbReference>
<keyword evidence="2 3" id="KW-0424">Laminin EGF-like domain</keyword>
<feature type="non-terminal residue" evidence="5">
    <location>
        <position position="1"/>
    </location>
</feature>
<feature type="disulfide bond" evidence="3">
    <location>
        <begin position="14"/>
        <end position="23"/>
    </location>
</feature>
<evidence type="ECO:0000313" key="5">
    <source>
        <dbReference type="EMBL" id="MED6235877.1"/>
    </source>
</evidence>
<feature type="disulfide bond" evidence="3">
    <location>
        <begin position="61"/>
        <end position="70"/>
    </location>
</feature>
<dbReference type="Proteomes" id="UP001345963">
    <property type="component" value="Unassembled WGS sequence"/>
</dbReference>
<keyword evidence="6" id="KW-1185">Reference proteome</keyword>
<evidence type="ECO:0000256" key="1">
    <source>
        <dbReference type="ARBA" id="ARBA00023157"/>
    </source>
</evidence>
<feature type="non-terminal residue" evidence="5">
    <location>
        <position position="157"/>
    </location>
</feature>
<keyword evidence="1 3" id="KW-1015">Disulfide bond</keyword>
<dbReference type="Pfam" id="PF00053">
    <property type="entry name" value="EGF_laminin"/>
    <property type="match status" value="2"/>
</dbReference>
<dbReference type="SMART" id="SM00180">
    <property type="entry name" value="EGF_Lam"/>
    <property type="match status" value="2"/>
</dbReference>
<dbReference type="EMBL" id="JAHUTI010010984">
    <property type="protein sequence ID" value="MED6235877.1"/>
    <property type="molecule type" value="Genomic_DNA"/>
</dbReference>
<name>A0ABU7ACJ7_9TELE</name>
<dbReference type="SUPFAM" id="SSF57196">
    <property type="entry name" value="EGF/Laminin"/>
    <property type="match status" value="1"/>
</dbReference>
<accession>A0ABU7ACJ7</accession>
<evidence type="ECO:0000256" key="2">
    <source>
        <dbReference type="ARBA" id="ARBA00023292"/>
    </source>
</evidence>
<comment type="caution">
    <text evidence="3">Lacks conserved residue(s) required for the propagation of feature annotation.</text>
</comment>
<dbReference type="InterPro" id="IPR002049">
    <property type="entry name" value="LE_dom"/>
</dbReference>
<feature type="domain" description="Laminin EGF-like" evidence="4">
    <location>
        <begin position="1"/>
        <end position="40"/>
    </location>
</feature>
<organism evidence="5 6">
    <name type="scientific">Ataeniobius toweri</name>
    <dbReference type="NCBI Taxonomy" id="208326"/>
    <lineage>
        <taxon>Eukaryota</taxon>
        <taxon>Metazoa</taxon>
        <taxon>Chordata</taxon>
        <taxon>Craniata</taxon>
        <taxon>Vertebrata</taxon>
        <taxon>Euteleostomi</taxon>
        <taxon>Actinopterygii</taxon>
        <taxon>Neopterygii</taxon>
        <taxon>Teleostei</taxon>
        <taxon>Neoteleostei</taxon>
        <taxon>Acanthomorphata</taxon>
        <taxon>Ovalentaria</taxon>
        <taxon>Atherinomorphae</taxon>
        <taxon>Cyprinodontiformes</taxon>
        <taxon>Goodeidae</taxon>
        <taxon>Ataeniobius</taxon>
    </lineage>
</organism>